<evidence type="ECO:0000313" key="6">
    <source>
        <dbReference type="Proteomes" id="UP000319894"/>
    </source>
</evidence>
<feature type="domain" description="HTH asnC-type" evidence="4">
    <location>
        <begin position="10"/>
        <end position="55"/>
    </location>
</feature>
<dbReference type="InterPro" id="IPR036388">
    <property type="entry name" value="WH-like_DNA-bd_sf"/>
</dbReference>
<evidence type="ECO:0000256" key="1">
    <source>
        <dbReference type="ARBA" id="ARBA00023015"/>
    </source>
</evidence>
<protein>
    <submittedName>
        <fullName evidence="5">Lrp/AsnC family transcriptional regulator</fullName>
    </submittedName>
</protein>
<keyword evidence="3" id="KW-0804">Transcription</keyword>
<comment type="caution">
    <text evidence="5">The sequence shown here is derived from an EMBL/GenBank/DDBJ whole genome shotgun (WGS) entry which is preliminary data.</text>
</comment>
<dbReference type="InterPro" id="IPR019888">
    <property type="entry name" value="Tscrpt_reg_AsnC-like"/>
</dbReference>
<keyword evidence="2" id="KW-0238">DNA-binding</keyword>
<dbReference type="EMBL" id="QMDX01000017">
    <property type="protein sequence ID" value="TSD09150.1"/>
    <property type="molecule type" value="Genomic_DNA"/>
</dbReference>
<dbReference type="Pfam" id="PF13404">
    <property type="entry name" value="HTH_AsnC-type"/>
    <property type="match status" value="1"/>
</dbReference>
<organism evidence="5 6">
    <name type="scientific">Haloglomus irregulare</name>
    <dbReference type="NCBI Taxonomy" id="2234134"/>
    <lineage>
        <taxon>Archaea</taxon>
        <taxon>Methanobacteriati</taxon>
        <taxon>Methanobacteriota</taxon>
        <taxon>Stenosarchaea group</taxon>
        <taxon>Halobacteria</taxon>
        <taxon>Halobacteriales</taxon>
        <taxon>Natronomonadaceae</taxon>
        <taxon>Haloglomus</taxon>
    </lineage>
</organism>
<evidence type="ECO:0000259" key="4">
    <source>
        <dbReference type="Pfam" id="PF13404"/>
    </source>
</evidence>
<dbReference type="InParanoid" id="A0A554MWG1"/>
<dbReference type="Proteomes" id="UP000319894">
    <property type="component" value="Unassembled WGS sequence"/>
</dbReference>
<name>A0A554MWG1_9EURY</name>
<dbReference type="Gene3D" id="1.10.10.10">
    <property type="entry name" value="Winged helix-like DNA-binding domain superfamily/Winged helix DNA-binding domain"/>
    <property type="match status" value="1"/>
</dbReference>
<proteinExistence type="predicted"/>
<dbReference type="SMART" id="SM00344">
    <property type="entry name" value="HTH_ASNC"/>
    <property type="match status" value="1"/>
</dbReference>
<accession>A0A554MWG1</accession>
<evidence type="ECO:0000313" key="5">
    <source>
        <dbReference type="EMBL" id="TSD09150.1"/>
    </source>
</evidence>
<dbReference type="GO" id="GO:0043565">
    <property type="term" value="F:sequence-specific DNA binding"/>
    <property type="evidence" value="ECO:0007669"/>
    <property type="project" value="InterPro"/>
</dbReference>
<dbReference type="RefSeq" id="WP_144263324.1">
    <property type="nucleotide sequence ID" value="NZ_QMDX01000017.1"/>
</dbReference>
<dbReference type="AlphaFoldDB" id="A0A554MWG1"/>
<evidence type="ECO:0000256" key="2">
    <source>
        <dbReference type="ARBA" id="ARBA00023125"/>
    </source>
</evidence>
<dbReference type="OrthoDB" id="193419at2157"/>
<keyword evidence="6" id="KW-1185">Reference proteome</keyword>
<dbReference type="InterPro" id="IPR000485">
    <property type="entry name" value="AsnC-type_HTH_dom"/>
</dbReference>
<reference evidence="5 6" key="1">
    <citation type="submission" date="2018-06" db="EMBL/GenBank/DDBJ databases">
        <title>Natronomonas sp. F16-60 a new haloarchaeon isolated from a solar saltern of Isla Cristina, Huelva, Spain.</title>
        <authorList>
            <person name="Duran-Viseras A."/>
            <person name="Sanchez-Porro C."/>
            <person name="Ventosa A."/>
        </authorList>
    </citation>
    <scope>NUCLEOTIDE SEQUENCE [LARGE SCALE GENOMIC DNA]</scope>
    <source>
        <strain evidence="5 6">F16-60</strain>
    </source>
</reference>
<keyword evidence="1" id="KW-0805">Transcription regulation</keyword>
<gene>
    <name evidence="5" type="ORF">DP107_17005</name>
</gene>
<sequence length="159" mass="17712">MSNIPDSTTIDEIDRRILAILAKDPRIPYSDISHELAEEGFELSSEAVRQRVTSLLDVTTSFFLLRPDAHEWEIVLVTVRTEGGTGAKADVFEAMSEMSFWFVGSGFGTVDIYAHATVSSTAEVDRLVNDVRELEAASEVDYFVETGRSTAVEQYLRVE</sequence>
<evidence type="ECO:0000256" key="3">
    <source>
        <dbReference type="ARBA" id="ARBA00023163"/>
    </source>
</evidence>